<dbReference type="SUPFAM" id="SSF53335">
    <property type="entry name" value="S-adenosyl-L-methionine-dependent methyltransferases"/>
    <property type="match status" value="1"/>
</dbReference>
<dbReference type="Gene3D" id="3.40.50.150">
    <property type="entry name" value="Vaccinia Virus protein VP39"/>
    <property type="match status" value="1"/>
</dbReference>
<dbReference type="GO" id="GO:0008168">
    <property type="term" value="F:methyltransferase activity"/>
    <property type="evidence" value="ECO:0007669"/>
    <property type="project" value="UniProtKB-KW"/>
</dbReference>
<dbReference type="GO" id="GO:0032259">
    <property type="term" value="P:methylation"/>
    <property type="evidence" value="ECO:0007669"/>
    <property type="project" value="UniProtKB-KW"/>
</dbReference>
<evidence type="ECO:0000313" key="3">
    <source>
        <dbReference type="Proteomes" id="UP000199071"/>
    </source>
</evidence>
<keyword evidence="2" id="KW-0489">Methyltransferase</keyword>
<dbReference type="Pfam" id="PF13649">
    <property type="entry name" value="Methyltransf_25"/>
    <property type="match status" value="1"/>
</dbReference>
<dbReference type="CDD" id="cd02440">
    <property type="entry name" value="AdoMet_MTases"/>
    <property type="match status" value="1"/>
</dbReference>
<dbReference type="InterPro" id="IPR041698">
    <property type="entry name" value="Methyltransf_25"/>
</dbReference>
<dbReference type="AlphaFoldDB" id="A0A1G6AXZ5"/>
<dbReference type="RefSeq" id="WP_090875137.1">
    <property type="nucleotide sequence ID" value="NZ_FMXQ01000002.1"/>
</dbReference>
<organism evidence="2 3">
    <name type="scientific">Bauldia litoralis</name>
    <dbReference type="NCBI Taxonomy" id="665467"/>
    <lineage>
        <taxon>Bacteria</taxon>
        <taxon>Pseudomonadati</taxon>
        <taxon>Pseudomonadota</taxon>
        <taxon>Alphaproteobacteria</taxon>
        <taxon>Hyphomicrobiales</taxon>
        <taxon>Kaistiaceae</taxon>
        <taxon>Bauldia</taxon>
    </lineage>
</organism>
<name>A0A1G6AXZ5_9HYPH</name>
<dbReference type="InterPro" id="IPR029063">
    <property type="entry name" value="SAM-dependent_MTases_sf"/>
</dbReference>
<dbReference type="Proteomes" id="UP000199071">
    <property type="component" value="Unassembled WGS sequence"/>
</dbReference>
<accession>A0A1G6AXZ5</accession>
<reference evidence="2 3" key="1">
    <citation type="submission" date="2016-10" db="EMBL/GenBank/DDBJ databases">
        <authorList>
            <person name="de Groot N.N."/>
        </authorList>
    </citation>
    <scope>NUCLEOTIDE SEQUENCE [LARGE SCALE GENOMIC DNA]</scope>
    <source>
        <strain evidence="2 3">ATCC 35022</strain>
    </source>
</reference>
<gene>
    <name evidence="2" type="ORF">SAMN02982931_00994</name>
</gene>
<feature type="domain" description="Methyltransferase" evidence="1">
    <location>
        <begin position="46"/>
        <end position="139"/>
    </location>
</feature>
<dbReference type="STRING" id="665467.SAMN02982931_00994"/>
<dbReference type="OrthoDB" id="213472at2"/>
<sequence length="225" mass="24150">MNPHAFDTASARSYAEGPPRQVPGYASLHRMVSLLLAERTPSDGRVLVLGAGGGQELKALAEAHSGWLFDGVDPSVDMLRLADEVAAPHRERIRLHEGTIDAAPAGPFDAATSILTFHFIPADERLATLRHLHRRLKTGAPLVLVHLSFPQTEPDRSTWIARHVAFGLSNGTDPAHAESARQAIASRLTILSPEDEVAMLGQAGFPVASLFYAGLSLRGWVAYAG</sequence>
<proteinExistence type="predicted"/>
<dbReference type="EMBL" id="FMXQ01000002">
    <property type="protein sequence ID" value="SDB13238.1"/>
    <property type="molecule type" value="Genomic_DNA"/>
</dbReference>
<protein>
    <submittedName>
        <fullName evidence="2">tRNA (Cmo5U34)-methyltransferase</fullName>
    </submittedName>
</protein>
<evidence type="ECO:0000259" key="1">
    <source>
        <dbReference type="Pfam" id="PF13649"/>
    </source>
</evidence>
<keyword evidence="2" id="KW-0808">Transferase</keyword>
<dbReference type="PANTHER" id="PTHR43464:SF58">
    <property type="entry name" value="BLR7975 PROTEIN"/>
    <property type="match status" value="1"/>
</dbReference>
<keyword evidence="3" id="KW-1185">Reference proteome</keyword>
<evidence type="ECO:0000313" key="2">
    <source>
        <dbReference type="EMBL" id="SDB13238.1"/>
    </source>
</evidence>
<dbReference type="PANTHER" id="PTHR43464">
    <property type="entry name" value="METHYLTRANSFERASE"/>
    <property type="match status" value="1"/>
</dbReference>